<organism evidence="2 3">
    <name type="scientific">Flavobacterium chungnamense</name>
    <dbReference type="NCBI Taxonomy" id="706182"/>
    <lineage>
        <taxon>Bacteria</taxon>
        <taxon>Pseudomonadati</taxon>
        <taxon>Bacteroidota</taxon>
        <taxon>Flavobacteriia</taxon>
        <taxon>Flavobacteriales</taxon>
        <taxon>Flavobacteriaceae</taxon>
        <taxon>Flavobacterium</taxon>
    </lineage>
</organism>
<keyword evidence="3" id="KW-1185">Reference proteome</keyword>
<protein>
    <submittedName>
        <fullName evidence="2">DUF4369 domain-containing protein</fullName>
    </submittedName>
</protein>
<accession>A0ABP7UFX3</accession>
<dbReference type="EMBL" id="BAABCS010000003">
    <property type="protein sequence ID" value="GAA4042359.1"/>
    <property type="molecule type" value="Genomic_DNA"/>
</dbReference>
<feature type="domain" description="DUF4369" evidence="1">
    <location>
        <begin position="27"/>
        <end position="125"/>
    </location>
</feature>
<dbReference type="PROSITE" id="PS51257">
    <property type="entry name" value="PROKAR_LIPOPROTEIN"/>
    <property type="match status" value="1"/>
</dbReference>
<gene>
    <name evidence="2" type="ORF">GCM10022388_04000</name>
</gene>
<dbReference type="RefSeq" id="WP_345089911.1">
    <property type="nucleotide sequence ID" value="NZ_BAABCS010000003.1"/>
</dbReference>
<dbReference type="Pfam" id="PF14289">
    <property type="entry name" value="DUF4369"/>
    <property type="match status" value="1"/>
</dbReference>
<dbReference type="Proteomes" id="UP001500426">
    <property type="component" value="Unassembled WGS sequence"/>
</dbReference>
<dbReference type="InterPro" id="IPR025380">
    <property type="entry name" value="DUF4369"/>
</dbReference>
<reference evidence="3" key="1">
    <citation type="journal article" date="2019" name="Int. J. Syst. Evol. Microbiol.">
        <title>The Global Catalogue of Microorganisms (GCM) 10K type strain sequencing project: providing services to taxonomists for standard genome sequencing and annotation.</title>
        <authorList>
            <consortium name="The Broad Institute Genomics Platform"/>
            <consortium name="The Broad Institute Genome Sequencing Center for Infectious Disease"/>
            <person name="Wu L."/>
            <person name="Ma J."/>
        </authorList>
    </citation>
    <scope>NUCLEOTIDE SEQUENCE [LARGE SCALE GENOMIC DNA]</scope>
    <source>
        <strain evidence="3">JCM 17068</strain>
    </source>
</reference>
<evidence type="ECO:0000259" key="1">
    <source>
        <dbReference type="Pfam" id="PF14289"/>
    </source>
</evidence>
<proteinExistence type="predicted"/>
<comment type="caution">
    <text evidence="2">The sequence shown here is derived from an EMBL/GenBank/DDBJ whole genome shotgun (WGS) entry which is preliminary data.</text>
</comment>
<sequence>MQKIIIALLALVVISSCSEKKSDKNLQITGNIKGLKKGTLYIQRIKDTTLVAIDTIIIDGDSHFKSEMNIDSPEMLYLFLDRGVSNSVDNNLPFFVEPGKINIESSLEFFTADAKITGSKNQELYDEYKKVVSRYVDENLELVKKRFTAFKNKNTAELAKIQVEQDNILKRKYLYTTNFAVNNASHAVAPYVAVAEIYDINLKYLDTIQKSLTPEISKSIYGKQLKQLIEERKKLEETK</sequence>
<evidence type="ECO:0000313" key="3">
    <source>
        <dbReference type="Proteomes" id="UP001500426"/>
    </source>
</evidence>
<name>A0ABP7UFX3_9FLAO</name>
<evidence type="ECO:0000313" key="2">
    <source>
        <dbReference type="EMBL" id="GAA4042359.1"/>
    </source>
</evidence>